<sequence length="301" mass="33072">MNPWRRHGKDRLYVNLPDGSTVAWADRPTKVITVKVQKYRSEAVALLREHLGGPATVRPDSSQSGVPTGTAAVNPLRSSESSRSPRRDRSVKLPDLTVADDLAENRPGAVLLETIAARGPSPMQRFWAKVLRRSSEWDSWYAGLEGERRVGRELQRLSADGWKVLHGVPKSNGGDIDHLLIGPGGVFTINTKSHQGASVWVGDEMAKVNRGRPVPYAAASKAEAVYAQGVLERHCEIAIPVEPVLVFVGVASLNRAATQYTVRVYQEREVSALGPLSGKLTPDQVERVYAVARHRRAWLRA</sequence>
<evidence type="ECO:0000256" key="1">
    <source>
        <dbReference type="SAM" id="MobiDB-lite"/>
    </source>
</evidence>
<evidence type="ECO:0000313" key="4">
    <source>
        <dbReference type="Proteomes" id="UP000600365"/>
    </source>
</evidence>
<protein>
    <recommendedName>
        <fullName evidence="2">NERD domain-containing protein</fullName>
    </recommendedName>
</protein>
<dbReference type="PROSITE" id="PS50965">
    <property type="entry name" value="NERD"/>
    <property type="match status" value="1"/>
</dbReference>
<dbReference type="InterPro" id="IPR011528">
    <property type="entry name" value="NERD"/>
</dbReference>
<proteinExistence type="predicted"/>
<comment type="caution">
    <text evidence="3">The sequence shown here is derived from an EMBL/GenBank/DDBJ whole genome shotgun (WGS) entry which is preliminary data.</text>
</comment>
<reference evidence="3 4" key="1">
    <citation type="journal article" date="2014" name="Int. J. Syst. Evol. Microbiol.">
        <title>Complete genome sequence of Corynebacterium casei LMG S-19264T (=DSM 44701T), isolated from a smear-ripened cheese.</title>
        <authorList>
            <consortium name="US DOE Joint Genome Institute (JGI-PGF)"/>
            <person name="Walter F."/>
            <person name="Albersmeier A."/>
            <person name="Kalinowski J."/>
            <person name="Ruckert C."/>
        </authorList>
    </citation>
    <scope>NUCLEOTIDE SEQUENCE [LARGE SCALE GENOMIC DNA]</scope>
    <source>
        <strain evidence="3 4">CGMCC 4.7111</strain>
    </source>
</reference>
<evidence type="ECO:0000259" key="2">
    <source>
        <dbReference type="PROSITE" id="PS50965"/>
    </source>
</evidence>
<dbReference type="Proteomes" id="UP000600365">
    <property type="component" value="Unassembled WGS sequence"/>
</dbReference>
<organism evidence="3 4">
    <name type="scientific">Streptomyces albiflavescens</name>
    <dbReference type="NCBI Taxonomy" id="1623582"/>
    <lineage>
        <taxon>Bacteria</taxon>
        <taxon>Bacillati</taxon>
        <taxon>Actinomycetota</taxon>
        <taxon>Actinomycetes</taxon>
        <taxon>Kitasatosporales</taxon>
        <taxon>Streptomycetaceae</taxon>
        <taxon>Streptomyces</taxon>
    </lineage>
</organism>
<keyword evidence="4" id="KW-1185">Reference proteome</keyword>
<dbReference type="EMBL" id="BMMM01000012">
    <property type="protein sequence ID" value="GGN77622.1"/>
    <property type="molecule type" value="Genomic_DNA"/>
</dbReference>
<dbReference type="AlphaFoldDB" id="A0A917Y8E4"/>
<name>A0A917Y8E4_9ACTN</name>
<feature type="domain" description="NERD" evidence="2">
    <location>
        <begin position="142"/>
        <end position="238"/>
    </location>
</feature>
<accession>A0A917Y8E4</accession>
<feature type="compositionally biased region" description="Basic and acidic residues" evidence="1">
    <location>
        <begin position="83"/>
        <end position="92"/>
    </location>
</feature>
<feature type="region of interest" description="Disordered" evidence="1">
    <location>
        <begin position="53"/>
        <end position="93"/>
    </location>
</feature>
<gene>
    <name evidence="3" type="ORF">GCM10011579_060050</name>
</gene>
<dbReference type="Pfam" id="PF08378">
    <property type="entry name" value="NERD"/>
    <property type="match status" value="1"/>
</dbReference>
<evidence type="ECO:0000313" key="3">
    <source>
        <dbReference type="EMBL" id="GGN77622.1"/>
    </source>
</evidence>